<keyword evidence="8" id="KW-0067">ATP-binding</keyword>
<feature type="domain" description="Mur ligase C-terminal" evidence="11">
    <location>
        <begin position="326"/>
        <end position="453"/>
    </location>
</feature>
<feature type="domain" description="Mur ligase N-terminal catalytic" evidence="10">
    <location>
        <begin position="24"/>
        <end position="92"/>
    </location>
</feature>
<dbReference type="SUPFAM" id="SSF63418">
    <property type="entry name" value="MurE/MurF N-terminal domain"/>
    <property type="match status" value="1"/>
</dbReference>
<dbReference type="HAMAP" id="MF_00208">
    <property type="entry name" value="MurE"/>
    <property type="match status" value="1"/>
</dbReference>
<dbReference type="SUPFAM" id="SSF53244">
    <property type="entry name" value="MurD-like peptide ligases, peptide-binding domain"/>
    <property type="match status" value="1"/>
</dbReference>
<dbReference type="InterPro" id="IPR035911">
    <property type="entry name" value="MurE/MurF_N"/>
</dbReference>
<dbReference type="AlphaFoldDB" id="A0A169G359"/>
<evidence type="ECO:0000259" key="10">
    <source>
        <dbReference type="Pfam" id="PF01225"/>
    </source>
</evidence>
<evidence type="ECO:0000256" key="8">
    <source>
        <dbReference type="HAMAP-Rule" id="MF_00208"/>
    </source>
</evidence>
<feature type="binding site" evidence="8">
    <location>
        <begin position="150"/>
        <end position="151"/>
    </location>
    <ligand>
        <name>UDP-N-acetyl-alpha-D-muramoyl-L-alanyl-D-glutamate</name>
        <dbReference type="ChEBI" id="CHEBI:83900"/>
    </ligand>
</feature>
<dbReference type="UniPathway" id="UPA00219"/>
<comment type="PTM">
    <text evidence="8">Carboxylation is probably crucial for Mg(2+) binding and, consequently, for the gamma-phosphate positioning of ATP.</text>
</comment>
<name>A0A169G359_9BACI</name>
<evidence type="ECO:0000256" key="7">
    <source>
        <dbReference type="ARBA" id="ARBA00023316"/>
    </source>
</evidence>
<dbReference type="InterPro" id="IPR005761">
    <property type="entry name" value="UDP-N-AcMur-Glu-dNH2Pim_ligase"/>
</dbReference>
<gene>
    <name evidence="8" type="primary">murE</name>
    <name evidence="13" type="ORF">A361_28040</name>
</gene>
<keyword evidence="8" id="KW-0963">Cytoplasm</keyword>
<evidence type="ECO:0000259" key="11">
    <source>
        <dbReference type="Pfam" id="PF02875"/>
    </source>
</evidence>
<dbReference type="InterPro" id="IPR000713">
    <property type="entry name" value="Mur_ligase_N"/>
</dbReference>
<feature type="modified residue" description="N6-carboxylysine" evidence="8">
    <location>
        <position position="214"/>
    </location>
</feature>
<dbReference type="InterPro" id="IPR036615">
    <property type="entry name" value="Mur_ligase_C_dom_sf"/>
</dbReference>
<feature type="binding site" evidence="8">
    <location>
        <position position="29"/>
    </location>
    <ligand>
        <name>UDP-N-acetyl-alpha-D-muramoyl-L-alanyl-D-glutamate</name>
        <dbReference type="ChEBI" id="CHEBI:83900"/>
    </ligand>
</feature>
<dbReference type="Gene3D" id="3.40.1190.10">
    <property type="entry name" value="Mur-like, catalytic domain"/>
    <property type="match status" value="1"/>
</dbReference>
<organism evidence="13 14">
    <name type="scientific">Cytobacillus oceanisediminis 2691</name>
    <dbReference type="NCBI Taxonomy" id="1196031"/>
    <lineage>
        <taxon>Bacteria</taxon>
        <taxon>Bacillati</taxon>
        <taxon>Bacillota</taxon>
        <taxon>Bacilli</taxon>
        <taxon>Bacillales</taxon>
        <taxon>Bacillaceae</taxon>
        <taxon>Cytobacillus</taxon>
    </lineage>
</organism>
<evidence type="ECO:0000256" key="2">
    <source>
        <dbReference type="ARBA" id="ARBA00005898"/>
    </source>
</evidence>
<dbReference type="EMBL" id="CP015507">
    <property type="protein sequence ID" value="AND43025.1"/>
    <property type="molecule type" value="Genomic_DNA"/>
</dbReference>
<keyword evidence="5 8" id="KW-0573">Peptidoglycan synthesis</keyword>
<comment type="pathway">
    <text evidence="1 8 9">Cell wall biogenesis; peptidoglycan biosynthesis.</text>
</comment>
<evidence type="ECO:0000256" key="6">
    <source>
        <dbReference type="ARBA" id="ARBA00023306"/>
    </source>
</evidence>
<dbReference type="Pfam" id="PF08245">
    <property type="entry name" value="Mur_ligase_M"/>
    <property type="match status" value="1"/>
</dbReference>
<keyword evidence="8" id="KW-0436">Ligase</keyword>
<dbReference type="Proteomes" id="UP000077856">
    <property type="component" value="Plasmid pBO1"/>
</dbReference>
<dbReference type="GO" id="GO:0005524">
    <property type="term" value="F:ATP binding"/>
    <property type="evidence" value="ECO:0007669"/>
    <property type="project" value="UniProtKB-UniRule"/>
</dbReference>
<dbReference type="RefSeq" id="WP_019380862.1">
    <property type="nucleotide sequence ID" value="NZ_CP015507.1"/>
</dbReference>
<dbReference type="NCBIfam" id="NF001126">
    <property type="entry name" value="PRK00139.1-4"/>
    <property type="match status" value="1"/>
</dbReference>
<dbReference type="Gene3D" id="3.40.1390.10">
    <property type="entry name" value="MurE/MurF, N-terminal domain"/>
    <property type="match status" value="1"/>
</dbReference>
<evidence type="ECO:0000256" key="4">
    <source>
        <dbReference type="ARBA" id="ARBA00022960"/>
    </source>
</evidence>
<protein>
    <recommendedName>
        <fullName evidence="8">UDP-N-acetylmuramyl-tripeptide synthetase</fullName>
        <ecNumber evidence="8">6.3.2.-</ecNumber>
    </recommendedName>
    <alternativeName>
        <fullName evidence="8">UDP-MurNAc-tripeptide synthetase</fullName>
    </alternativeName>
</protein>
<dbReference type="InterPro" id="IPR004101">
    <property type="entry name" value="Mur_ligase_C"/>
</dbReference>
<geneLocation type="plasmid" evidence="14">
    <name>pbo1</name>
</geneLocation>
<keyword evidence="13" id="KW-0614">Plasmid</keyword>
<keyword evidence="8" id="KW-0547">Nucleotide-binding</keyword>
<comment type="similarity">
    <text evidence="2 8">Belongs to the MurCDEF family. MurE subfamily.</text>
</comment>
<evidence type="ECO:0000256" key="9">
    <source>
        <dbReference type="RuleBase" id="RU004135"/>
    </source>
</evidence>
<dbReference type="GO" id="GO:0071555">
    <property type="term" value="P:cell wall organization"/>
    <property type="evidence" value="ECO:0007669"/>
    <property type="project" value="UniProtKB-KW"/>
</dbReference>
<keyword evidence="4 8" id="KW-0133">Cell shape</keyword>
<reference evidence="13 14" key="1">
    <citation type="submission" date="2016-04" db="EMBL/GenBank/DDBJ databases">
        <title>Complete genome sequence of Bacillus oceanisediminis strain 2691.</title>
        <authorList>
            <person name="Jeong H."/>
            <person name="Kim H.J."/>
            <person name="Lee D.-W."/>
        </authorList>
    </citation>
    <scope>NUCLEOTIDE SEQUENCE [LARGE SCALE GENOMIC DNA]</scope>
    <source>
        <strain evidence="13 14">2691</strain>
        <plasmid evidence="14">pbo1</plasmid>
    </source>
</reference>
<proteinExistence type="inferred from homology"/>
<dbReference type="InterPro" id="IPR013221">
    <property type="entry name" value="Mur_ligase_cen"/>
</dbReference>
<keyword evidence="7 8" id="KW-0961">Cell wall biogenesis/degradation</keyword>
<dbReference type="GO" id="GO:0005737">
    <property type="term" value="C:cytoplasm"/>
    <property type="evidence" value="ECO:0007669"/>
    <property type="project" value="UniProtKB-SubCell"/>
</dbReference>
<sequence length="485" mass="54755">MKLKNLISSIAGTNENVADIEVVQIQFKSRNVKKGDIFVAIKGLRHDGHNFINEAISKGAVAVIGEENNYSLPVPYIKVEDTRKALGRLAKTLYRDPSLIHNMIGITGTNGKTTTAYMVKHIFETAKESCSLFSTVSNVVNGIELMSTATTPDILELNNMLRMSTDKNVVMEVSSHGLHQKRVEGLEFNYGVFTNLTHDHLDYHQDMDDYFNTKAELFKLLKKNGEAIINSSCPWGMKLMNQLKNNRQTVFSYGNSENDDLQLLCTEAGISKIKVKESNEIFEIKMPMPGKHNLQNALGAILCTLRAGVKIQNIIYAVENFPGVPGRFEEIRHRGANFILDYAHTPDGLENLLQTVKSMKQNRIIHIFGFRGNKDKTKRLDMLDISAKYCDEIILTFDDLNGVSKDLMVTDLEKAVKYLESRNVHLIIDRTRAIEYAWKNSEKGDHIVITGKGPEPYEQEFEIPTDNDAGTIKYLFSKYYNTSKA</sequence>
<dbReference type="EC" id="6.3.2.-" evidence="8"/>
<evidence type="ECO:0000313" key="13">
    <source>
        <dbReference type="EMBL" id="AND43025.1"/>
    </source>
</evidence>
<feature type="binding site" evidence="8">
    <location>
        <begin position="108"/>
        <end position="114"/>
    </location>
    <ligand>
        <name>ATP</name>
        <dbReference type="ChEBI" id="CHEBI:30616"/>
    </ligand>
</feature>
<comment type="cofactor">
    <cofactor evidence="8">
        <name>Mg(2+)</name>
        <dbReference type="ChEBI" id="CHEBI:18420"/>
    </cofactor>
</comment>
<dbReference type="GO" id="GO:0051301">
    <property type="term" value="P:cell division"/>
    <property type="evidence" value="ECO:0007669"/>
    <property type="project" value="UniProtKB-KW"/>
</dbReference>
<dbReference type="eggNOG" id="COG0769">
    <property type="taxonomic scope" value="Bacteria"/>
</dbReference>
<dbReference type="NCBIfam" id="TIGR01085">
    <property type="entry name" value="murE"/>
    <property type="match status" value="1"/>
</dbReference>
<feature type="binding site" evidence="8">
    <location>
        <position position="182"/>
    </location>
    <ligand>
        <name>UDP-N-acetyl-alpha-D-muramoyl-L-alanyl-D-glutamate</name>
        <dbReference type="ChEBI" id="CHEBI:83900"/>
    </ligand>
</feature>
<dbReference type="GO" id="GO:0000287">
    <property type="term" value="F:magnesium ion binding"/>
    <property type="evidence" value="ECO:0007669"/>
    <property type="project" value="UniProtKB-UniRule"/>
</dbReference>
<dbReference type="GO" id="GO:0016881">
    <property type="term" value="F:acid-amino acid ligase activity"/>
    <property type="evidence" value="ECO:0007669"/>
    <property type="project" value="UniProtKB-UniRule"/>
</dbReference>
<evidence type="ECO:0000256" key="5">
    <source>
        <dbReference type="ARBA" id="ARBA00022984"/>
    </source>
</evidence>
<dbReference type="Pfam" id="PF02875">
    <property type="entry name" value="Mur_ligase_C"/>
    <property type="match status" value="1"/>
</dbReference>
<dbReference type="SUPFAM" id="SSF53623">
    <property type="entry name" value="MurD-like peptide ligases, catalytic domain"/>
    <property type="match status" value="1"/>
</dbReference>
<dbReference type="Pfam" id="PF01225">
    <property type="entry name" value="Mur_ligase"/>
    <property type="match status" value="1"/>
</dbReference>
<feature type="binding site" evidence="8">
    <location>
        <position position="180"/>
    </location>
    <ligand>
        <name>UDP-N-acetyl-alpha-D-muramoyl-L-alanyl-D-glutamate</name>
        <dbReference type="ChEBI" id="CHEBI:83900"/>
    </ligand>
</feature>
<feature type="domain" description="Mur ligase central" evidence="12">
    <location>
        <begin position="106"/>
        <end position="303"/>
    </location>
</feature>
<evidence type="ECO:0000259" key="12">
    <source>
        <dbReference type="Pfam" id="PF08245"/>
    </source>
</evidence>
<dbReference type="Gene3D" id="3.90.190.20">
    <property type="entry name" value="Mur ligase, C-terminal domain"/>
    <property type="match status" value="1"/>
</dbReference>
<evidence type="ECO:0000313" key="14">
    <source>
        <dbReference type="Proteomes" id="UP000077856"/>
    </source>
</evidence>
<keyword evidence="6 8" id="KW-0131">Cell cycle</keyword>
<comment type="caution">
    <text evidence="8">Lacks conserved residue(s) required for the propagation of feature annotation.</text>
</comment>
<accession>A0A169G359</accession>
<dbReference type="PANTHER" id="PTHR23135:SF4">
    <property type="entry name" value="UDP-N-ACETYLMURAMOYL-L-ALANYL-D-GLUTAMATE--2,6-DIAMINOPIMELATE LIGASE MURE HOMOLOG, CHLOROPLASTIC"/>
    <property type="match status" value="1"/>
</dbReference>
<dbReference type="PANTHER" id="PTHR23135">
    <property type="entry name" value="MUR LIGASE FAMILY MEMBER"/>
    <property type="match status" value="1"/>
</dbReference>
<keyword evidence="3 8" id="KW-0132">Cell division</keyword>
<feature type="binding site" evidence="8">
    <location>
        <position position="174"/>
    </location>
    <ligand>
        <name>UDP-N-acetyl-alpha-D-muramoyl-L-alanyl-D-glutamate</name>
        <dbReference type="ChEBI" id="CHEBI:83900"/>
    </ligand>
</feature>
<evidence type="ECO:0000256" key="1">
    <source>
        <dbReference type="ARBA" id="ARBA00004752"/>
    </source>
</evidence>
<dbReference type="GO" id="GO:0009252">
    <property type="term" value="P:peptidoglycan biosynthetic process"/>
    <property type="evidence" value="ECO:0007669"/>
    <property type="project" value="UniProtKB-UniRule"/>
</dbReference>
<evidence type="ECO:0000256" key="3">
    <source>
        <dbReference type="ARBA" id="ARBA00022618"/>
    </source>
</evidence>
<keyword evidence="8" id="KW-0460">Magnesium</keyword>
<dbReference type="GO" id="GO:0008360">
    <property type="term" value="P:regulation of cell shape"/>
    <property type="evidence" value="ECO:0007669"/>
    <property type="project" value="UniProtKB-KW"/>
</dbReference>
<dbReference type="InterPro" id="IPR036565">
    <property type="entry name" value="Mur-like_cat_sf"/>
</dbReference>
<dbReference type="KEGG" id="bon:A361_28040"/>
<comment type="function">
    <text evidence="8">Catalyzes the addition of an amino acid to the nucleotide precursor UDP-N-acetylmuramoyl-L-alanyl-D-glutamate (UMAG) in the biosynthesis of bacterial cell-wall peptidoglycan.</text>
</comment>
<comment type="subcellular location">
    <subcellularLocation>
        <location evidence="8 9">Cytoplasm</location>
    </subcellularLocation>
</comment>